<dbReference type="PROSITE" id="PS51257">
    <property type="entry name" value="PROKAR_LIPOPROTEIN"/>
    <property type="match status" value="1"/>
</dbReference>
<protein>
    <submittedName>
        <fullName evidence="1">Type VI secretion system lipoprotein TssJ</fullName>
    </submittedName>
</protein>
<dbReference type="PANTHER" id="PTHR37625:SF4">
    <property type="entry name" value="OUTER MEMBRANE LIPOPROTEIN"/>
    <property type="match status" value="1"/>
</dbReference>
<dbReference type="Proteomes" id="UP000598488">
    <property type="component" value="Unassembled WGS sequence"/>
</dbReference>
<organism evidence="1 2">
    <name type="scientific">Marinomonas ostreistagni</name>
    <dbReference type="NCBI Taxonomy" id="359209"/>
    <lineage>
        <taxon>Bacteria</taxon>
        <taxon>Pseudomonadati</taxon>
        <taxon>Pseudomonadota</taxon>
        <taxon>Gammaproteobacteria</taxon>
        <taxon>Oceanospirillales</taxon>
        <taxon>Oceanospirillaceae</taxon>
        <taxon>Marinomonas</taxon>
    </lineage>
</organism>
<keyword evidence="1" id="KW-0449">Lipoprotein</keyword>
<dbReference type="NCBIfam" id="TIGR03352">
    <property type="entry name" value="VI_chp_3"/>
    <property type="match status" value="1"/>
</dbReference>
<reference evidence="1 2" key="1">
    <citation type="submission" date="2020-12" db="EMBL/GenBank/DDBJ databases">
        <title>Comparative genome analysis of fungal antagonists Marinomonas ostreistagni 398 and M. spartinae 468.</title>
        <authorList>
            <person name="Fields J.L."/>
            <person name="Mavrodi O.V."/>
            <person name="Biber P.D."/>
            <person name="Indest K.J."/>
            <person name="Mavrodi D.V."/>
        </authorList>
    </citation>
    <scope>NUCLEOTIDE SEQUENCE [LARGE SCALE GENOMIC DNA]</scope>
    <source>
        <strain evidence="1 2">USM7</strain>
    </source>
</reference>
<gene>
    <name evidence="1" type="primary">tssJ</name>
    <name evidence="1" type="ORF">JHD44_03640</name>
</gene>
<dbReference type="Pfam" id="PF12790">
    <property type="entry name" value="T6SS-SciN"/>
    <property type="match status" value="1"/>
</dbReference>
<dbReference type="InterPro" id="IPR017734">
    <property type="entry name" value="T6SS_SciN"/>
</dbReference>
<evidence type="ECO:0000313" key="2">
    <source>
        <dbReference type="Proteomes" id="UP000598488"/>
    </source>
</evidence>
<sequence>MKPILLGGILIGCSLLLGCSINPFSDAEEEGIKLQFDMSATESLNPDINGQPSPIEIRVYQLSSTTEFERADFFDLYQDDPLPSSLLDTRIFIIKPGETAQVVTDLDIETKFIGVIAGYRDLDHAVWHDVIQVRDERGFLRRLIGSHKRMTLQAEASKNEVSLMDEEE</sequence>
<dbReference type="RefSeq" id="WP_199461199.1">
    <property type="nucleotide sequence ID" value="NZ_JAEMUH010000003.1"/>
</dbReference>
<keyword evidence="2" id="KW-1185">Reference proteome</keyword>
<comment type="caution">
    <text evidence="1">The sequence shown here is derived from an EMBL/GenBank/DDBJ whole genome shotgun (WGS) entry which is preliminary data.</text>
</comment>
<dbReference type="Gene3D" id="2.60.40.4150">
    <property type="entry name" value="Type VI secretion system, lipoprotein SciN"/>
    <property type="match status" value="1"/>
</dbReference>
<accession>A0ABS0Z7W9</accession>
<dbReference type="PANTHER" id="PTHR37625">
    <property type="entry name" value="OUTER MEMBRANE LIPOPROTEIN-RELATED"/>
    <property type="match status" value="1"/>
</dbReference>
<dbReference type="EMBL" id="JAEMUH010000003">
    <property type="protein sequence ID" value="MBJ7549761.1"/>
    <property type="molecule type" value="Genomic_DNA"/>
</dbReference>
<evidence type="ECO:0000313" key="1">
    <source>
        <dbReference type="EMBL" id="MBJ7549761.1"/>
    </source>
</evidence>
<dbReference type="InterPro" id="IPR038706">
    <property type="entry name" value="Type_VI_SciN-like_sf"/>
</dbReference>
<proteinExistence type="predicted"/>
<name>A0ABS0Z7W9_9GAMM</name>